<proteinExistence type="predicted"/>
<accession>A0ACD5VJK8</accession>
<keyword evidence="2" id="KW-1185">Reference proteome</keyword>
<protein>
    <submittedName>
        <fullName evidence="1">Uncharacterized protein</fullName>
    </submittedName>
</protein>
<reference evidence="1" key="2">
    <citation type="submission" date="2025-09" db="UniProtKB">
        <authorList>
            <consortium name="EnsemblPlants"/>
        </authorList>
    </citation>
    <scope>IDENTIFICATION</scope>
</reference>
<sequence length="345" mass="38219">MALLSDVVAESRHVPSSHITAVVDRPDLGKVDHESGSGIPVIDLQHLDGPGRGRLVAAIGSACETDGFFMVTNHGIPEAVMEGMLRVAREFFHLPESERLKCCSDDPTQATRLSTSFNVPTADKTSNWRYVLRLHCYPLETFVDQWPSNPPEFRQAVGTYSAEARALAVRLLEAISESLGLERGHMVQAMGRQKQVMAVNYYPPCPQPELTYGLPGHRDCNAITILLQDGVSGLQVRRDGRWVAIDPVPGVLVVNVGDQLQVLSNDRYKSVSHRAVVNGESERISVPTFYCPSPDTVVAPAAALVDDHHGHPLAYRPFTYQEYDQEYWRTGLDSAGCLHRFRHIK</sequence>
<reference evidence="1" key="1">
    <citation type="submission" date="2021-05" db="EMBL/GenBank/DDBJ databases">
        <authorList>
            <person name="Scholz U."/>
            <person name="Mascher M."/>
            <person name="Fiebig A."/>
        </authorList>
    </citation>
    <scope>NUCLEOTIDE SEQUENCE [LARGE SCALE GENOMIC DNA]</scope>
</reference>
<evidence type="ECO:0000313" key="1">
    <source>
        <dbReference type="EnsemblPlants" id="AVESA.00010b.r2.3CG0456340.1.CDS"/>
    </source>
</evidence>
<organism evidence="1 2">
    <name type="scientific">Avena sativa</name>
    <name type="common">Oat</name>
    <dbReference type="NCBI Taxonomy" id="4498"/>
    <lineage>
        <taxon>Eukaryota</taxon>
        <taxon>Viridiplantae</taxon>
        <taxon>Streptophyta</taxon>
        <taxon>Embryophyta</taxon>
        <taxon>Tracheophyta</taxon>
        <taxon>Spermatophyta</taxon>
        <taxon>Magnoliopsida</taxon>
        <taxon>Liliopsida</taxon>
        <taxon>Poales</taxon>
        <taxon>Poaceae</taxon>
        <taxon>BOP clade</taxon>
        <taxon>Pooideae</taxon>
        <taxon>Poodae</taxon>
        <taxon>Poeae</taxon>
        <taxon>Poeae Chloroplast Group 1 (Aveneae type)</taxon>
        <taxon>Aveninae</taxon>
        <taxon>Avena</taxon>
    </lineage>
</organism>
<evidence type="ECO:0000313" key="2">
    <source>
        <dbReference type="Proteomes" id="UP001732700"/>
    </source>
</evidence>
<dbReference type="Proteomes" id="UP001732700">
    <property type="component" value="Chromosome 3C"/>
</dbReference>
<name>A0ACD5VJK8_AVESA</name>
<dbReference type="EnsemblPlants" id="AVESA.00010b.r2.3CG0456340.1">
    <property type="protein sequence ID" value="AVESA.00010b.r2.3CG0456340.1.CDS"/>
    <property type="gene ID" value="AVESA.00010b.r2.3CG0456340"/>
</dbReference>